<dbReference type="RefSeq" id="WP_268944496.1">
    <property type="nucleotide sequence ID" value="NZ_JAPTYD010000097.1"/>
</dbReference>
<dbReference type="InterPro" id="IPR007410">
    <property type="entry name" value="LpqE-like"/>
</dbReference>
<dbReference type="Proteomes" id="UP001149822">
    <property type="component" value="Unassembled WGS sequence"/>
</dbReference>
<evidence type="ECO:0000313" key="1">
    <source>
        <dbReference type="EMBL" id="MCZ0964405.1"/>
    </source>
</evidence>
<sequence length="42" mass="4666">MTGETVSLTPGGYHGMLMDFDEELKEGESFPVTLQFEKADEV</sequence>
<organism evidence="1 2">
    <name type="scientific">Paracoccus benzoatiresistens</name>
    <dbReference type="NCBI Taxonomy" id="2997341"/>
    <lineage>
        <taxon>Bacteria</taxon>
        <taxon>Pseudomonadati</taxon>
        <taxon>Pseudomonadota</taxon>
        <taxon>Alphaproteobacteria</taxon>
        <taxon>Rhodobacterales</taxon>
        <taxon>Paracoccaceae</taxon>
        <taxon>Paracoccus</taxon>
    </lineage>
</organism>
<accession>A0ABT4JBG7</accession>
<name>A0ABT4JBG7_9RHOB</name>
<dbReference type="SUPFAM" id="SSF110087">
    <property type="entry name" value="DR1885-like metal-binding protein"/>
    <property type="match status" value="1"/>
</dbReference>
<dbReference type="Gene3D" id="2.60.40.1890">
    <property type="entry name" value="PCu(A)C copper chaperone"/>
    <property type="match status" value="1"/>
</dbReference>
<dbReference type="Pfam" id="PF04314">
    <property type="entry name" value="PCuAC"/>
    <property type="match status" value="1"/>
</dbReference>
<comment type="caution">
    <text evidence="1">The sequence shown here is derived from an EMBL/GenBank/DDBJ whole genome shotgun (WGS) entry which is preliminary data.</text>
</comment>
<dbReference type="EMBL" id="JAPTYD010000097">
    <property type="protein sequence ID" value="MCZ0964405.1"/>
    <property type="molecule type" value="Genomic_DNA"/>
</dbReference>
<dbReference type="InterPro" id="IPR036182">
    <property type="entry name" value="PCuAC_sf"/>
</dbReference>
<reference evidence="1" key="1">
    <citation type="submission" date="2022-12" db="EMBL/GenBank/DDBJ databases">
        <title>Paracoccus sp. EF6 isolated from a lake water.</title>
        <authorList>
            <person name="Liu H."/>
        </authorList>
    </citation>
    <scope>NUCLEOTIDE SEQUENCE</scope>
    <source>
        <strain evidence="1">EF6</strain>
    </source>
</reference>
<protein>
    <submittedName>
        <fullName evidence="1">Copper chaperone PCu(A)C</fullName>
    </submittedName>
</protein>
<evidence type="ECO:0000313" key="2">
    <source>
        <dbReference type="Proteomes" id="UP001149822"/>
    </source>
</evidence>
<keyword evidence="2" id="KW-1185">Reference proteome</keyword>
<proteinExistence type="predicted"/>
<gene>
    <name evidence="1" type="ORF">OU682_22850</name>
</gene>